<evidence type="ECO:0000259" key="8">
    <source>
        <dbReference type="Pfam" id="PF01694"/>
    </source>
</evidence>
<dbReference type="InterPro" id="IPR022764">
    <property type="entry name" value="Peptidase_S54_rhomboid_dom"/>
</dbReference>
<dbReference type="AlphaFoldDB" id="A0A1I5QHJ7"/>
<evidence type="ECO:0000256" key="7">
    <source>
        <dbReference type="SAM" id="Phobius"/>
    </source>
</evidence>
<comment type="similarity">
    <text evidence="2">Belongs to the peptidase S54 family.</text>
</comment>
<dbReference type="InterPro" id="IPR035952">
    <property type="entry name" value="Rhomboid-like_sf"/>
</dbReference>
<comment type="subcellular location">
    <subcellularLocation>
        <location evidence="1">Membrane</location>
        <topology evidence="1">Multi-pass membrane protein</topology>
    </subcellularLocation>
</comment>
<feature type="transmembrane region" description="Helical" evidence="7">
    <location>
        <begin position="220"/>
        <end position="239"/>
    </location>
</feature>
<evidence type="ECO:0000256" key="5">
    <source>
        <dbReference type="ARBA" id="ARBA00022989"/>
    </source>
</evidence>
<keyword evidence="6 7" id="KW-0472">Membrane</keyword>
<name>A0A1I5QHJ7_9BACT</name>
<dbReference type="Proteomes" id="UP000199306">
    <property type="component" value="Unassembled WGS sequence"/>
</dbReference>
<feature type="transmembrane region" description="Helical" evidence="7">
    <location>
        <begin position="47"/>
        <end position="71"/>
    </location>
</feature>
<dbReference type="SUPFAM" id="SSF144091">
    <property type="entry name" value="Rhomboid-like"/>
    <property type="match status" value="1"/>
</dbReference>
<feature type="transmembrane region" description="Helical" evidence="7">
    <location>
        <begin position="151"/>
        <end position="172"/>
    </location>
</feature>
<feature type="transmembrane region" description="Helical" evidence="7">
    <location>
        <begin position="184"/>
        <end position="205"/>
    </location>
</feature>
<evidence type="ECO:0000256" key="3">
    <source>
        <dbReference type="ARBA" id="ARBA00022692"/>
    </source>
</evidence>
<organism evidence="9 10">
    <name type="scientific">Pseudarcicella hirudinis</name>
    <dbReference type="NCBI Taxonomy" id="1079859"/>
    <lineage>
        <taxon>Bacteria</taxon>
        <taxon>Pseudomonadati</taxon>
        <taxon>Bacteroidota</taxon>
        <taxon>Cytophagia</taxon>
        <taxon>Cytophagales</taxon>
        <taxon>Flectobacillaceae</taxon>
        <taxon>Pseudarcicella</taxon>
    </lineage>
</organism>
<keyword evidence="10" id="KW-1185">Reference proteome</keyword>
<dbReference type="InterPro" id="IPR050925">
    <property type="entry name" value="Rhomboid_protease_S54"/>
</dbReference>
<proteinExistence type="inferred from homology"/>
<dbReference type="OrthoDB" id="9807874at2"/>
<accession>A0A1I5QHJ7</accession>
<dbReference type="GO" id="GO:0016020">
    <property type="term" value="C:membrane"/>
    <property type="evidence" value="ECO:0007669"/>
    <property type="project" value="UniProtKB-SubCell"/>
</dbReference>
<evidence type="ECO:0000256" key="2">
    <source>
        <dbReference type="ARBA" id="ARBA00009045"/>
    </source>
</evidence>
<evidence type="ECO:0000256" key="4">
    <source>
        <dbReference type="ARBA" id="ARBA00022801"/>
    </source>
</evidence>
<keyword evidence="4" id="KW-0378">Hydrolase</keyword>
<dbReference type="Pfam" id="PF01694">
    <property type="entry name" value="Rhomboid"/>
    <property type="match status" value="2"/>
</dbReference>
<sequence length="246" mass="28222">MLNNLTPVVRNLLIVNVVLFILKRQGFNDDWLMLHYFEAPDFHIYQLVSYLFIHADLGHIFGNMFALFMFGPLLERLWGAKRFIIFYFVCGIGAGLLYSVIHYFELSELRRITEVCLQDPTPLNLTSYASHQGFSDLLGGRPMTVDLVKQYYSQVLSSGVLEGASGAIFGILMAFGMLFPNTELFMFLIPFPIKAKYFVTLYGLYELYAGIQRSHGDNVAHFAHVGGMLFAFILIRYWGSQRNNFY</sequence>
<protein>
    <submittedName>
        <fullName evidence="9">Rhomboid family protein</fullName>
    </submittedName>
</protein>
<keyword evidence="5 7" id="KW-1133">Transmembrane helix</keyword>
<dbReference type="GO" id="GO:0004252">
    <property type="term" value="F:serine-type endopeptidase activity"/>
    <property type="evidence" value="ECO:0007669"/>
    <property type="project" value="InterPro"/>
</dbReference>
<evidence type="ECO:0000256" key="1">
    <source>
        <dbReference type="ARBA" id="ARBA00004141"/>
    </source>
</evidence>
<dbReference type="PANTHER" id="PTHR43731:SF14">
    <property type="entry name" value="PRESENILIN-ASSOCIATED RHOMBOID-LIKE PROTEIN, MITOCHONDRIAL"/>
    <property type="match status" value="1"/>
</dbReference>
<dbReference type="RefSeq" id="WP_092014234.1">
    <property type="nucleotide sequence ID" value="NZ_FOXH01000003.1"/>
</dbReference>
<evidence type="ECO:0000256" key="6">
    <source>
        <dbReference type="ARBA" id="ARBA00023136"/>
    </source>
</evidence>
<keyword evidence="3 7" id="KW-0812">Transmembrane</keyword>
<evidence type="ECO:0000313" key="9">
    <source>
        <dbReference type="EMBL" id="SFP45703.1"/>
    </source>
</evidence>
<gene>
    <name evidence="9" type="ORF">SAMN04515674_103203</name>
</gene>
<dbReference type="EMBL" id="FOXH01000003">
    <property type="protein sequence ID" value="SFP45703.1"/>
    <property type="molecule type" value="Genomic_DNA"/>
</dbReference>
<dbReference type="PANTHER" id="PTHR43731">
    <property type="entry name" value="RHOMBOID PROTEASE"/>
    <property type="match status" value="1"/>
</dbReference>
<feature type="domain" description="Peptidase S54 rhomboid" evidence="8">
    <location>
        <begin position="158"/>
        <end position="236"/>
    </location>
</feature>
<reference evidence="9 10" key="1">
    <citation type="submission" date="2016-10" db="EMBL/GenBank/DDBJ databases">
        <authorList>
            <person name="de Groot N.N."/>
        </authorList>
    </citation>
    <scope>NUCLEOTIDE SEQUENCE [LARGE SCALE GENOMIC DNA]</scope>
    <source>
        <strain evidence="10">E92,LMG 26720,CCM 7988</strain>
    </source>
</reference>
<dbReference type="STRING" id="1079859.SAMN04515674_103203"/>
<feature type="transmembrane region" description="Helical" evidence="7">
    <location>
        <begin position="83"/>
        <end position="104"/>
    </location>
</feature>
<dbReference type="Gene3D" id="1.20.1540.10">
    <property type="entry name" value="Rhomboid-like"/>
    <property type="match status" value="1"/>
</dbReference>
<evidence type="ECO:0000313" key="10">
    <source>
        <dbReference type="Proteomes" id="UP000199306"/>
    </source>
</evidence>
<feature type="domain" description="Peptidase S54 rhomboid" evidence="8">
    <location>
        <begin position="43"/>
        <end position="102"/>
    </location>
</feature>